<dbReference type="Proteomes" id="UP000005778">
    <property type="component" value="Chromosome"/>
</dbReference>
<evidence type="ECO:0000313" key="1">
    <source>
        <dbReference type="EMBL" id="EIM65339.1"/>
    </source>
</evidence>
<protein>
    <submittedName>
        <fullName evidence="1">Uncharacterized protein</fullName>
    </submittedName>
</protein>
<evidence type="ECO:0000313" key="2">
    <source>
        <dbReference type="Proteomes" id="UP000005778"/>
    </source>
</evidence>
<gene>
    <name evidence="1" type="ORF">DespoDRAFT_03584</name>
</gene>
<reference evidence="1 2" key="1">
    <citation type="submission" date="2011-09" db="EMBL/GenBank/DDBJ databases">
        <authorList>
            <consortium name="US DOE Joint Genome Institute (JGI-PGF)"/>
            <person name="Lucas S."/>
            <person name="Han J."/>
            <person name="Lapidus A."/>
            <person name="Cheng J.-F."/>
            <person name="Goodwin L."/>
            <person name="Pitluck S."/>
            <person name="Peters L."/>
            <person name="Land M.L."/>
            <person name="Hauser L."/>
            <person name="Orellana R."/>
            <person name="Lovley D."/>
            <person name="Woyke T.J."/>
        </authorList>
    </citation>
    <scope>NUCLEOTIDE SEQUENCE [LARGE SCALE GENOMIC DNA]</scope>
    <source>
        <strain evidence="1 2">2ac9</strain>
    </source>
</reference>
<proteinExistence type="predicted"/>
<dbReference type="HOGENOM" id="CLU_2552758_0_0_7"/>
<name>I5B776_9BACT</name>
<accession>I5B776</accession>
<dbReference type="EMBL" id="CM001488">
    <property type="protein sequence ID" value="EIM65339.1"/>
    <property type="molecule type" value="Genomic_DNA"/>
</dbReference>
<organism evidence="1 2">
    <name type="scientific">Desulfobacter postgatei 2ac9</name>
    <dbReference type="NCBI Taxonomy" id="879212"/>
    <lineage>
        <taxon>Bacteria</taxon>
        <taxon>Pseudomonadati</taxon>
        <taxon>Thermodesulfobacteriota</taxon>
        <taxon>Desulfobacteria</taxon>
        <taxon>Desulfobacterales</taxon>
        <taxon>Desulfobacteraceae</taxon>
        <taxon>Desulfobacter</taxon>
    </lineage>
</organism>
<dbReference type="AlphaFoldDB" id="I5B776"/>
<sequence>MRKGGGYWRDSGVFILLIGGVLRRDIRYSISSLILRYGVTLFDSYQPRRASPCVVSSASIADPLSVINDLGNLRFINAWINP</sequence>
<reference evidence="1 2" key="2">
    <citation type="submission" date="2012-02" db="EMBL/GenBank/DDBJ databases">
        <title>Improved High-Quality Draft sequence of Desulfobacter postgatei 2ac9.</title>
        <authorList>
            <consortium name="US DOE Joint Genome Institute"/>
            <person name="Lucas S."/>
            <person name="Han J."/>
            <person name="Lapidus A."/>
            <person name="Cheng J.-F."/>
            <person name="Goodwin L."/>
            <person name="Pitluck S."/>
            <person name="Peters L."/>
            <person name="Ovchinnikova G."/>
            <person name="Held B."/>
            <person name="Detter J.C."/>
            <person name="Han C."/>
            <person name="Tapia R."/>
            <person name="Land M."/>
            <person name="Hauser L."/>
            <person name="Kyrpides N."/>
            <person name="Ivanova N."/>
            <person name="Pagani I."/>
            <person name="Orellana R."/>
            <person name="Lovley D."/>
            <person name="Woyke T."/>
        </authorList>
    </citation>
    <scope>NUCLEOTIDE SEQUENCE [LARGE SCALE GENOMIC DNA]</scope>
    <source>
        <strain evidence="1 2">2ac9</strain>
    </source>
</reference>
<keyword evidence="2" id="KW-1185">Reference proteome</keyword>